<dbReference type="PANTHER" id="PTHR33048">
    <property type="entry name" value="PTH11-LIKE INTEGRAL MEMBRANE PROTEIN (AFU_ORTHOLOGUE AFUA_5G11245)"/>
    <property type="match status" value="1"/>
</dbReference>
<dbReference type="EMBL" id="KZ679007">
    <property type="protein sequence ID" value="PSS25370.1"/>
    <property type="molecule type" value="Genomic_DNA"/>
</dbReference>
<dbReference type="InterPro" id="IPR049326">
    <property type="entry name" value="Rhodopsin_dom_fungi"/>
</dbReference>
<organism evidence="8 9">
    <name type="scientific">Amorphotheca resinae ATCC 22711</name>
    <dbReference type="NCBI Taxonomy" id="857342"/>
    <lineage>
        <taxon>Eukaryota</taxon>
        <taxon>Fungi</taxon>
        <taxon>Dikarya</taxon>
        <taxon>Ascomycota</taxon>
        <taxon>Pezizomycotina</taxon>
        <taxon>Leotiomycetes</taxon>
        <taxon>Helotiales</taxon>
        <taxon>Amorphothecaceae</taxon>
        <taxon>Amorphotheca</taxon>
    </lineage>
</organism>
<sequence length="344" mass="37300">MKYSSRNAGLVGGQCVFLSLSWIFVFARLYVRKRLVKKVDFDDYFLILTLALYTILAAFIITIASLRPFSYDLTLLQLGAARGAISKGLHLFFLCEVFYILTCASLRISVGLLLLRVASSPAQRRVIYLIMLLMICSSIAFLFVVIFQCNPISYFWNETPGAVGTCVKSSTVADTGYAHMAVAFISDWTLGLLPAWLLWNVQISRGRKIGISILLGFGLLCGVVAIVRTPIIKDAAATSDFERDWVPLALISIIEPGLGIIAASIATLRPLFSSQRLQTVSSLFSGGPGLWKGSKVGKKPNGSITALTSGSLEEGKAGIELTTTVETDSLRVSSGTHPFAPAAW</sequence>
<accession>A0A2T3BAQ7</accession>
<keyword evidence="9" id="KW-1185">Reference proteome</keyword>
<proteinExistence type="inferred from homology"/>
<feature type="transmembrane region" description="Helical" evidence="6">
    <location>
        <begin position="177"/>
        <end position="199"/>
    </location>
</feature>
<dbReference type="InterPro" id="IPR052337">
    <property type="entry name" value="SAT4-like"/>
</dbReference>
<dbReference type="Proteomes" id="UP000241818">
    <property type="component" value="Unassembled WGS sequence"/>
</dbReference>
<evidence type="ECO:0000256" key="2">
    <source>
        <dbReference type="ARBA" id="ARBA00022692"/>
    </source>
</evidence>
<keyword evidence="2 6" id="KW-0812">Transmembrane</keyword>
<evidence type="ECO:0000256" key="5">
    <source>
        <dbReference type="ARBA" id="ARBA00038359"/>
    </source>
</evidence>
<feature type="transmembrane region" description="Helical" evidence="6">
    <location>
        <begin position="126"/>
        <end position="147"/>
    </location>
</feature>
<feature type="transmembrane region" description="Helical" evidence="6">
    <location>
        <begin position="6"/>
        <end position="31"/>
    </location>
</feature>
<dbReference type="PANTHER" id="PTHR33048:SF96">
    <property type="entry name" value="INTEGRAL MEMBRANE PROTEIN"/>
    <property type="match status" value="1"/>
</dbReference>
<evidence type="ECO:0000256" key="4">
    <source>
        <dbReference type="ARBA" id="ARBA00023136"/>
    </source>
</evidence>
<dbReference type="RefSeq" id="XP_024723969.1">
    <property type="nucleotide sequence ID" value="XM_024865563.1"/>
</dbReference>
<comment type="similarity">
    <text evidence="5">Belongs to the SAT4 family.</text>
</comment>
<dbReference type="Pfam" id="PF20684">
    <property type="entry name" value="Fung_rhodopsin"/>
    <property type="match status" value="1"/>
</dbReference>
<reference evidence="8 9" key="1">
    <citation type="journal article" date="2018" name="New Phytol.">
        <title>Comparative genomics and transcriptomics depict ericoid mycorrhizal fungi as versatile saprotrophs and plant mutualists.</title>
        <authorList>
            <person name="Martino E."/>
            <person name="Morin E."/>
            <person name="Grelet G.A."/>
            <person name="Kuo A."/>
            <person name="Kohler A."/>
            <person name="Daghino S."/>
            <person name="Barry K.W."/>
            <person name="Cichocki N."/>
            <person name="Clum A."/>
            <person name="Dockter R.B."/>
            <person name="Hainaut M."/>
            <person name="Kuo R.C."/>
            <person name="LaButti K."/>
            <person name="Lindahl B.D."/>
            <person name="Lindquist E.A."/>
            <person name="Lipzen A."/>
            <person name="Khouja H.R."/>
            <person name="Magnuson J."/>
            <person name="Murat C."/>
            <person name="Ohm R.A."/>
            <person name="Singer S.W."/>
            <person name="Spatafora J.W."/>
            <person name="Wang M."/>
            <person name="Veneault-Fourrey C."/>
            <person name="Henrissat B."/>
            <person name="Grigoriev I.V."/>
            <person name="Martin F.M."/>
            <person name="Perotto S."/>
        </authorList>
    </citation>
    <scope>NUCLEOTIDE SEQUENCE [LARGE SCALE GENOMIC DNA]</scope>
    <source>
        <strain evidence="8 9">ATCC 22711</strain>
    </source>
</reference>
<dbReference type="GO" id="GO:0016020">
    <property type="term" value="C:membrane"/>
    <property type="evidence" value="ECO:0007669"/>
    <property type="project" value="UniProtKB-SubCell"/>
</dbReference>
<evidence type="ECO:0000256" key="6">
    <source>
        <dbReference type="SAM" id="Phobius"/>
    </source>
</evidence>
<feature type="transmembrane region" description="Helical" evidence="6">
    <location>
        <begin position="43"/>
        <end position="69"/>
    </location>
</feature>
<protein>
    <recommendedName>
        <fullName evidence="7">Rhodopsin domain-containing protein</fullName>
    </recommendedName>
</protein>
<evidence type="ECO:0000313" key="8">
    <source>
        <dbReference type="EMBL" id="PSS25370.1"/>
    </source>
</evidence>
<feature type="domain" description="Rhodopsin" evidence="7">
    <location>
        <begin position="27"/>
        <end position="273"/>
    </location>
</feature>
<dbReference type="OrthoDB" id="3923077at2759"/>
<gene>
    <name evidence="8" type="ORF">M430DRAFT_272742</name>
</gene>
<evidence type="ECO:0000259" key="7">
    <source>
        <dbReference type="Pfam" id="PF20684"/>
    </source>
</evidence>
<evidence type="ECO:0000256" key="3">
    <source>
        <dbReference type="ARBA" id="ARBA00022989"/>
    </source>
</evidence>
<evidence type="ECO:0000313" key="9">
    <source>
        <dbReference type="Proteomes" id="UP000241818"/>
    </source>
</evidence>
<feature type="transmembrane region" description="Helical" evidence="6">
    <location>
        <begin position="245"/>
        <end position="268"/>
    </location>
</feature>
<feature type="transmembrane region" description="Helical" evidence="6">
    <location>
        <begin position="211"/>
        <end position="233"/>
    </location>
</feature>
<dbReference type="GeneID" id="36573644"/>
<name>A0A2T3BAQ7_AMORE</name>
<dbReference type="AlphaFoldDB" id="A0A2T3BAQ7"/>
<feature type="transmembrane region" description="Helical" evidence="6">
    <location>
        <begin position="89"/>
        <end position="114"/>
    </location>
</feature>
<keyword evidence="3 6" id="KW-1133">Transmembrane helix</keyword>
<evidence type="ECO:0000256" key="1">
    <source>
        <dbReference type="ARBA" id="ARBA00004141"/>
    </source>
</evidence>
<comment type="subcellular location">
    <subcellularLocation>
        <location evidence="1">Membrane</location>
        <topology evidence="1">Multi-pass membrane protein</topology>
    </subcellularLocation>
</comment>
<dbReference type="InParanoid" id="A0A2T3BAQ7"/>
<keyword evidence="4 6" id="KW-0472">Membrane</keyword>